<proteinExistence type="predicted"/>
<name>A0A1M5KEB7_9FLAO</name>
<gene>
    <name evidence="1" type="ORF">SAMN02787073_4342</name>
</gene>
<dbReference type="AlphaFoldDB" id="A0A1M5KEB7"/>
<evidence type="ECO:0000313" key="1">
    <source>
        <dbReference type="EMBL" id="SHG51071.1"/>
    </source>
</evidence>
<dbReference type="Proteomes" id="UP000184108">
    <property type="component" value="Unassembled WGS sequence"/>
</dbReference>
<organism evidence="1 2">
    <name type="scientific">Chryseobacterium vrystaatense</name>
    <dbReference type="NCBI Taxonomy" id="307480"/>
    <lineage>
        <taxon>Bacteria</taxon>
        <taxon>Pseudomonadati</taxon>
        <taxon>Bacteroidota</taxon>
        <taxon>Flavobacteriia</taxon>
        <taxon>Flavobacteriales</taxon>
        <taxon>Weeksellaceae</taxon>
        <taxon>Chryseobacterium group</taxon>
        <taxon>Chryseobacterium</taxon>
    </lineage>
</organism>
<accession>A0A1M5KEB7</accession>
<sequence>MPSGFKPVSEKITKLMNEIENSLFENNEEITNWTYPGATLYYKDCDLKPSVAEKFTKDQLIRNGFFLDVSARGGGIKFNTRFLIASAKAAKLYKVNPDNERFGHCCLNLDSYFKVLDIYKLEGKTQIFLLHIPAKSLNFFESVTSNWDEDFIKKARKSFDDKIHMEPISDLLEPFWLKRTNFPVGMDASERFYPLTSVSTITKNEQPLYNGIKNLAKDNSDINIPTPFFSRQNRKSKERGFWKKLFGK</sequence>
<evidence type="ECO:0000313" key="2">
    <source>
        <dbReference type="Proteomes" id="UP000184108"/>
    </source>
</evidence>
<protein>
    <submittedName>
        <fullName evidence="1">Uncharacterized protein</fullName>
    </submittedName>
</protein>
<dbReference type="EMBL" id="FQVE01000006">
    <property type="protein sequence ID" value="SHG51071.1"/>
    <property type="molecule type" value="Genomic_DNA"/>
</dbReference>
<reference evidence="2" key="1">
    <citation type="submission" date="2016-11" db="EMBL/GenBank/DDBJ databases">
        <authorList>
            <person name="Varghese N."/>
            <person name="Submissions S."/>
        </authorList>
    </citation>
    <scope>NUCLEOTIDE SEQUENCE [LARGE SCALE GENOMIC DNA]</scope>
    <source>
        <strain evidence="2">YR203</strain>
    </source>
</reference>